<dbReference type="Proteomes" id="UP000530514">
    <property type="component" value="Unassembled WGS sequence"/>
</dbReference>
<proteinExistence type="predicted"/>
<evidence type="ECO:0000313" key="3">
    <source>
        <dbReference type="Proteomes" id="UP000530514"/>
    </source>
</evidence>
<feature type="domain" description="DUF83" evidence="1">
    <location>
        <begin position="3"/>
        <end position="41"/>
    </location>
</feature>
<sequence>MNKNRVKVERRIEEILKIAKQEQMPPLHTNTHLCCKCAYFGF</sequence>
<comment type="caution">
    <text evidence="2">The sequence shown here is derived from an EMBL/GenBank/DDBJ whole genome shotgun (WGS) entry which is preliminary data.</text>
</comment>
<dbReference type="OrthoDB" id="9794720at2"/>
<organism evidence="2 3">
    <name type="scientific">Thermoactinomyces daqus</name>
    <dbReference type="NCBI Taxonomy" id="1329516"/>
    <lineage>
        <taxon>Bacteria</taxon>
        <taxon>Bacillati</taxon>
        <taxon>Bacillota</taxon>
        <taxon>Bacilli</taxon>
        <taxon>Bacillales</taxon>
        <taxon>Thermoactinomycetaceae</taxon>
        <taxon>Thermoactinomyces</taxon>
    </lineage>
</organism>
<keyword evidence="3" id="KW-1185">Reference proteome</keyword>
<dbReference type="RefSeq" id="WP_152568638.1">
    <property type="nucleotide sequence ID" value="NZ_JACEIP010000023.1"/>
</dbReference>
<dbReference type="Pfam" id="PF01930">
    <property type="entry name" value="Cas_Cas4"/>
    <property type="match status" value="1"/>
</dbReference>
<dbReference type="InterPro" id="IPR022765">
    <property type="entry name" value="Dna2/Cas4_DUF83"/>
</dbReference>
<accession>A0A7W1XC34</accession>
<evidence type="ECO:0000313" key="2">
    <source>
        <dbReference type="EMBL" id="MBA4543903.1"/>
    </source>
</evidence>
<dbReference type="AlphaFoldDB" id="A0A7W1XC34"/>
<reference evidence="2 3" key="1">
    <citation type="submission" date="2020-07" db="EMBL/GenBank/DDBJ databases">
        <authorList>
            <person name="Feng H."/>
        </authorList>
    </citation>
    <scope>NUCLEOTIDE SEQUENCE [LARGE SCALE GENOMIC DNA]</scope>
    <source>
        <strain evidence="3">s-11</strain>
    </source>
</reference>
<protein>
    <submittedName>
        <fullName evidence="2">Dna2/Cas4 domain-containing protein</fullName>
    </submittedName>
</protein>
<evidence type="ECO:0000259" key="1">
    <source>
        <dbReference type="Pfam" id="PF01930"/>
    </source>
</evidence>
<dbReference type="EMBL" id="JACEIP010000023">
    <property type="protein sequence ID" value="MBA4543903.1"/>
    <property type="molecule type" value="Genomic_DNA"/>
</dbReference>
<gene>
    <name evidence="2" type="ORF">H1164_13500</name>
</gene>
<name>A0A7W1XC34_9BACL</name>